<name>A0AA39U5Q2_9AGAR</name>
<dbReference type="EMBL" id="JAUEPU010000104">
    <property type="protein sequence ID" value="KAK0478017.1"/>
    <property type="molecule type" value="Genomic_DNA"/>
</dbReference>
<organism evidence="1 2">
    <name type="scientific">Armillaria luteobubalina</name>
    <dbReference type="NCBI Taxonomy" id="153913"/>
    <lineage>
        <taxon>Eukaryota</taxon>
        <taxon>Fungi</taxon>
        <taxon>Dikarya</taxon>
        <taxon>Basidiomycota</taxon>
        <taxon>Agaricomycotina</taxon>
        <taxon>Agaricomycetes</taxon>
        <taxon>Agaricomycetidae</taxon>
        <taxon>Agaricales</taxon>
        <taxon>Marasmiineae</taxon>
        <taxon>Physalacriaceae</taxon>
        <taxon>Armillaria</taxon>
    </lineage>
</organism>
<sequence>MSDPAIHENPSPGIPPDEQDLRFDYFWDFASFFDKDSDDTFEIRAESVPSASTISGGLHGCHPYLDVGTIEETIIGVLRIPRLYCYAIRLDYSAEQLLWLADRGPLFESFVLADCSLTFFQCLYSQWFNKWQPVNKAEREQRKIEIFTLFIMGLKYRWIDHGPKPSQWTTEQVFERLDHLEEIVTAEYEKISHVFRTI</sequence>
<evidence type="ECO:0000313" key="1">
    <source>
        <dbReference type="EMBL" id="KAK0478017.1"/>
    </source>
</evidence>
<keyword evidence="2" id="KW-1185">Reference proteome</keyword>
<accession>A0AA39U5Q2</accession>
<dbReference type="Proteomes" id="UP001175228">
    <property type="component" value="Unassembled WGS sequence"/>
</dbReference>
<evidence type="ECO:0000313" key="2">
    <source>
        <dbReference type="Proteomes" id="UP001175228"/>
    </source>
</evidence>
<protein>
    <submittedName>
        <fullName evidence="1">Uncharacterized protein</fullName>
    </submittedName>
</protein>
<comment type="caution">
    <text evidence="1">The sequence shown here is derived from an EMBL/GenBank/DDBJ whole genome shotgun (WGS) entry which is preliminary data.</text>
</comment>
<proteinExistence type="predicted"/>
<reference evidence="1" key="1">
    <citation type="submission" date="2023-06" db="EMBL/GenBank/DDBJ databases">
        <authorList>
            <consortium name="Lawrence Berkeley National Laboratory"/>
            <person name="Ahrendt S."/>
            <person name="Sahu N."/>
            <person name="Indic B."/>
            <person name="Wong-Bajracharya J."/>
            <person name="Merenyi Z."/>
            <person name="Ke H.-M."/>
            <person name="Monk M."/>
            <person name="Kocsube S."/>
            <person name="Drula E."/>
            <person name="Lipzen A."/>
            <person name="Balint B."/>
            <person name="Henrissat B."/>
            <person name="Andreopoulos B."/>
            <person name="Martin F.M."/>
            <person name="Harder C.B."/>
            <person name="Rigling D."/>
            <person name="Ford K.L."/>
            <person name="Foster G.D."/>
            <person name="Pangilinan J."/>
            <person name="Papanicolaou A."/>
            <person name="Barry K."/>
            <person name="LaButti K."/>
            <person name="Viragh M."/>
            <person name="Koriabine M."/>
            <person name="Yan M."/>
            <person name="Riley R."/>
            <person name="Champramary S."/>
            <person name="Plett K.L."/>
            <person name="Tsai I.J."/>
            <person name="Slot J."/>
            <person name="Sipos G."/>
            <person name="Plett J."/>
            <person name="Nagy L.G."/>
            <person name="Grigoriev I.V."/>
        </authorList>
    </citation>
    <scope>NUCLEOTIDE SEQUENCE</scope>
    <source>
        <strain evidence="1">HWK02</strain>
    </source>
</reference>
<dbReference type="AlphaFoldDB" id="A0AA39U5Q2"/>
<gene>
    <name evidence="1" type="ORF">EDD18DRAFT_1365171</name>
</gene>